<dbReference type="EMBL" id="VFQX01000028">
    <property type="protein sequence ID" value="KAF0978801.1"/>
    <property type="molecule type" value="Genomic_DNA"/>
</dbReference>
<keyword evidence="2" id="KW-0472">Membrane</keyword>
<dbReference type="AlphaFoldDB" id="A0A6A5BWG6"/>
<comment type="caution">
    <text evidence="3">The sequence shown here is derived from an EMBL/GenBank/DDBJ whole genome shotgun (WGS) entry which is preliminary data.</text>
</comment>
<evidence type="ECO:0000256" key="1">
    <source>
        <dbReference type="SAM" id="MobiDB-lite"/>
    </source>
</evidence>
<keyword evidence="2" id="KW-0812">Transmembrane</keyword>
<dbReference type="VEuPathDB" id="AmoebaDB:NfTy_032790"/>
<dbReference type="OMA" id="ANTTFYQ"/>
<dbReference type="Proteomes" id="UP000444721">
    <property type="component" value="Unassembled WGS sequence"/>
</dbReference>
<organism evidence="3 4">
    <name type="scientific">Naegleria fowleri</name>
    <name type="common">Brain eating amoeba</name>
    <dbReference type="NCBI Taxonomy" id="5763"/>
    <lineage>
        <taxon>Eukaryota</taxon>
        <taxon>Discoba</taxon>
        <taxon>Heterolobosea</taxon>
        <taxon>Tetramitia</taxon>
        <taxon>Eutetramitia</taxon>
        <taxon>Vahlkampfiidae</taxon>
        <taxon>Naegleria</taxon>
    </lineage>
</organism>
<sequence>MSNKLISLVFVTTFLLMTTFFMSPPFFVNGQISADLTIKIPKTSLTCQRTVTYTPSTTTVAFDSTSRCDLNATKALSLGTFTSMGLQASVNVLPMIKMTAQAGVTLSVNIFGKMTSVDFAFNVGASMGFDALFEYLDNDSNPGYQVGGADQIVKSYPLTSLQWSQLSVVSTKIDANTTFYQLSTEAQVGTLCKVKLIGYLTTNEVILSSTAFVSRDGIQQILVPSSFKTSLQVLNISPSNPAAKIGISTLLAFRGKVNTKGTRSATSPARGEERPDDDSADQSVLQIDTSSYLSGFLNLPSGFQIPKPFFSYQTFVSKLSGASGIASGRSKLISTSLTQATDASANVNTEMTGSISGSSVWRFYASLTEQVQNFVWDPSLGSSDDRPPSPTVVSGVSTFRGGVAALLAALVMMLIMMVM</sequence>
<evidence type="ECO:0000256" key="2">
    <source>
        <dbReference type="SAM" id="Phobius"/>
    </source>
</evidence>
<dbReference type="OrthoDB" id="10258348at2759"/>
<evidence type="ECO:0000313" key="4">
    <source>
        <dbReference type="Proteomes" id="UP000444721"/>
    </source>
</evidence>
<feature type="region of interest" description="Disordered" evidence="1">
    <location>
        <begin position="260"/>
        <end position="282"/>
    </location>
</feature>
<reference evidence="3 4" key="1">
    <citation type="journal article" date="2019" name="Sci. Rep.">
        <title>Nanopore sequencing improves the draft genome of the human pathogenic amoeba Naegleria fowleri.</title>
        <authorList>
            <person name="Liechti N."/>
            <person name="Schurch N."/>
            <person name="Bruggmann R."/>
            <person name="Wittwer M."/>
        </authorList>
    </citation>
    <scope>NUCLEOTIDE SEQUENCE [LARGE SCALE GENOMIC DNA]</scope>
    <source>
        <strain evidence="3 4">ATCC 30894</strain>
    </source>
</reference>
<gene>
    <name evidence="3" type="ORF">FDP41_001871</name>
</gene>
<dbReference type="VEuPathDB" id="AmoebaDB:NF0009750"/>
<evidence type="ECO:0000313" key="3">
    <source>
        <dbReference type="EMBL" id="KAF0978801.1"/>
    </source>
</evidence>
<accession>A0A6A5BWG6</accession>
<proteinExistence type="predicted"/>
<dbReference type="RefSeq" id="XP_044563514.1">
    <property type="nucleotide sequence ID" value="XM_044705003.1"/>
</dbReference>
<dbReference type="VEuPathDB" id="AmoebaDB:FDP41_001871"/>
<name>A0A6A5BWG6_NAEFO</name>
<dbReference type="GeneID" id="68109089"/>
<keyword evidence="2" id="KW-1133">Transmembrane helix</keyword>
<protein>
    <submittedName>
        <fullName evidence="3">Uncharacterized protein</fullName>
    </submittedName>
</protein>
<keyword evidence="4" id="KW-1185">Reference proteome</keyword>
<feature type="transmembrane region" description="Helical" evidence="2">
    <location>
        <begin position="399"/>
        <end position="418"/>
    </location>
</feature>